<sequence length="379" mass="39352">MKRSDLGLDRPYRQAPSDQRAAVSNEKNVIRRIRRIGAASTTEVQNVARRTRSFSAAGRIFPAIAALMLGTAGSLVTASPAQAAPGGDAIIEETTFALGGGAQRGQVVTCPPGTRVTGGGVGTTATNVHSTVLVSGPLDETGTTAATDDGDIATSWYAAVYNRGLREDPPTIYKVFALCLANSDAVIEATTVTPSMTSYGGHGVATCPAGRRLVGGGLGTTFPYVDHSYLAGSSWQMQHSGPLDETGTTAATDDGDIARYWYASWRTTEGGPPRTVKVFALCSATSDAVIEATAFNVPASGRRGAVAECPSGRRVTGGGVGTPTTPVNDYILISGPLDASGTTAGTSDGDVARYWYAHAYNFDSWSSDRVYKVFALCSS</sequence>
<organism evidence="2 3">
    <name type="scientific">Streptosporangium lutulentum</name>
    <dbReference type="NCBI Taxonomy" id="1461250"/>
    <lineage>
        <taxon>Bacteria</taxon>
        <taxon>Bacillati</taxon>
        <taxon>Actinomycetota</taxon>
        <taxon>Actinomycetes</taxon>
        <taxon>Streptosporangiales</taxon>
        <taxon>Streptosporangiaceae</taxon>
        <taxon>Streptosporangium</taxon>
    </lineage>
</organism>
<comment type="caution">
    <text evidence="2">The sequence shown here is derived from an EMBL/GenBank/DDBJ whole genome shotgun (WGS) entry which is preliminary data.</text>
</comment>
<evidence type="ECO:0000313" key="3">
    <source>
        <dbReference type="Proteomes" id="UP001225356"/>
    </source>
</evidence>
<feature type="compositionally biased region" description="Basic and acidic residues" evidence="1">
    <location>
        <begin position="1"/>
        <end position="12"/>
    </location>
</feature>
<feature type="region of interest" description="Disordered" evidence="1">
    <location>
        <begin position="1"/>
        <end position="24"/>
    </location>
</feature>
<dbReference type="EMBL" id="JAUSQU010000001">
    <property type="protein sequence ID" value="MDP9842453.1"/>
    <property type="molecule type" value="Genomic_DNA"/>
</dbReference>
<dbReference type="Proteomes" id="UP001225356">
    <property type="component" value="Unassembled WGS sequence"/>
</dbReference>
<evidence type="ECO:0008006" key="4">
    <source>
        <dbReference type="Google" id="ProtNLM"/>
    </source>
</evidence>
<name>A0ABT9Q6U1_9ACTN</name>
<keyword evidence="3" id="KW-1185">Reference proteome</keyword>
<reference evidence="2 3" key="1">
    <citation type="submission" date="2023-07" db="EMBL/GenBank/DDBJ databases">
        <title>Sequencing the genomes of 1000 actinobacteria strains.</title>
        <authorList>
            <person name="Klenk H.-P."/>
        </authorList>
    </citation>
    <scope>NUCLEOTIDE SEQUENCE [LARGE SCALE GENOMIC DNA]</scope>
    <source>
        <strain evidence="2 3">DSM 46740</strain>
    </source>
</reference>
<proteinExistence type="predicted"/>
<dbReference type="RefSeq" id="WP_307556357.1">
    <property type="nucleotide sequence ID" value="NZ_JAUSQU010000001.1"/>
</dbReference>
<accession>A0ABT9Q6U1</accession>
<gene>
    <name evidence="2" type="ORF">J2853_001664</name>
</gene>
<evidence type="ECO:0000313" key="2">
    <source>
        <dbReference type="EMBL" id="MDP9842453.1"/>
    </source>
</evidence>
<evidence type="ECO:0000256" key="1">
    <source>
        <dbReference type="SAM" id="MobiDB-lite"/>
    </source>
</evidence>
<protein>
    <recommendedName>
        <fullName evidence="4">Secreted protein</fullName>
    </recommendedName>
</protein>